<dbReference type="PANTHER" id="PTHR10151">
    <property type="entry name" value="ECTONUCLEOTIDE PYROPHOSPHATASE/PHOSPHODIESTERASE"/>
    <property type="match status" value="1"/>
</dbReference>
<dbReference type="SUPFAM" id="SSF53649">
    <property type="entry name" value="Alkaline phosphatase-like"/>
    <property type="match status" value="1"/>
</dbReference>
<dbReference type="RefSeq" id="WP_120954810.1">
    <property type="nucleotide sequence ID" value="NZ_RBIR01000008.1"/>
</dbReference>
<dbReference type="InterPro" id="IPR002591">
    <property type="entry name" value="Phosphodiest/P_Trfase"/>
</dbReference>
<feature type="region of interest" description="Disordered" evidence="1">
    <location>
        <begin position="1"/>
        <end position="36"/>
    </location>
</feature>
<dbReference type="GO" id="GO:0016787">
    <property type="term" value="F:hydrolase activity"/>
    <property type="evidence" value="ECO:0007669"/>
    <property type="project" value="UniProtKB-ARBA"/>
</dbReference>
<dbReference type="AlphaFoldDB" id="A0A495EA99"/>
<dbReference type="EMBL" id="RBIR01000008">
    <property type="protein sequence ID" value="RKR13838.1"/>
    <property type="molecule type" value="Genomic_DNA"/>
</dbReference>
<organism evidence="2 3">
    <name type="scientific">Arthrobacter oryzae</name>
    <dbReference type="NCBI Taxonomy" id="409290"/>
    <lineage>
        <taxon>Bacteria</taxon>
        <taxon>Bacillati</taxon>
        <taxon>Actinomycetota</taxon>
        <taxon>Actinomycetes</taxon>
        <taxon>Micrococcales</taxon>
        <taxon>Micrococcaceae</taxon>
        <taxon>Arthrobacter</taxon>
    </lineage>
</organism>
<evidence type="ECO:0000313" key="3">
    <source>
        <dbReference type="Proteomes" id="UP000276055"/>
    </source>
</evidence>
<name>A0A495EA99_9MICC</name>
<protein>
    <submittedName>
        <fullName evidence="2">Putative AlkP superfamily pyrophosphatase or phosphodiesterase</fullName>
    </submittedName>
</protein>
<dbReference type="Gene3D" id="3.40.720.10">
    <property type="entry name" value="Alkaline Phosphatase, subunit A"/>
    <property type="match status" value="1"/>
</dbReference>
<dbReference type="InterPro" id="IPR017850">
    <property type="entry name" value="Alkaline_phosphatase_core_sf"/>
</dbReference>
<gene>
    <name evidence="2" type="ORF">C8D78_3179</name>
</gene>
<accession>A0A495EA99</accession>
<reference evidence="2 3" key="1">
    <citation type="submission" date="2018-10" db="EMBL/GenBank/DDBJ databases">
        <title>Genomic Encyclopedia of Type Strains, Phase IV (KMG-IV): sequencing the most valuable type-strain genomes for metagenomic binning, comparative biology and taxonomic classification.</title>
        <authorList>
            <person name="Goeker M."/>
        </authorList>
    </citation>
    <scope>NUCLEOTIDE SEQUENCE [LARGE SCALE GENOMIC DNA]</scope>
    <source>
        <strain evidence="2 3">DSM 25586</strain>
    </source>
</reference>
<dbReference type="Proteomes" id="UP000276055">
    <property type="component" value="Unassembled WGS sequence"/>
</dbReference>
<dbReference type="Pfam" id="PF01663">
    <property type="entry name" value="Phosphodiest"/>
    <property type="match status" value="1"/>
</dbReference>
<dbReference type="PANTHER" id="PTHR10151:SF120">
    <property type="entry name" value="BIS(5'-ADENOSYL)-TRIPHOSPHATASE"/>
    <property type="match status" value="1"/>
</dbReference>
<feature type="compositionally biased region" description="Low complexity" evidence="1">
    <location>
        <begin position="18"/>
        <end position="36"/>
    </location>
</feature>
<dbReference type="OrthoDB" id="9779267at2"/>
<evidence type="ECO:0000256" key="1">
    <source>
        <dbReference type="SAM" id="MobiDB-lite"/>
    </source>
</evidence>
<proteinExistence type="predicted"/>
<comment type="caution">
    <text evidence="2">The sequence shown here is derived from an EMBL/GenBank/DDBJ whole genome shotgun (WGS) entry which is preliminary data.</text>
</comment>
<sequence length="430" mass="45556">MARVRATDQAPDQLPEIALGGPAAGNGLPAHPPAAAVGGSPLPPAPAFGQRSIAEVLTSAAASLGVPGFENRLNLPAAKRICVVLADGLGRSLLKQKTAHTPFLRSVLQSGQGQVPVALDSAFPSTTAASLASFGTGLSAGQHGMVGYDVLDPDQDRVVNMLGNWDAGVDPQKWQPFPTVFERAAEHVDVTTVSLPQFSDSAMTQAALRGGRFITGTTSHARTGAAAEAMAGAGASLMYFYVNELDKAGHRHGCQSPQWEHQLEELDATVRRLNASLPPGTTVLLTADHGMVDVPESQRIDYSAEPALLEGVRHTAGEPRMVHLYLEDGRDDAAHARLLANWRSRFGDRIWAFTREEAIAGGLFGDVRAEVAPRIGDVMIAARDSLALYDTRRVRPTALEVVGQHGSLTKAEREVPLLCFKADGSKAPRA</sequence>
<evidence type="ECO:0000313" key="2">
    <source>
        <dbReference type="EMBL" id="RKR13838.1"/>
    </source>
</evidence>